<dbReference type="InterPro" id="IPR024728">
    <property type="entry name" value="PolY_HhH_motif"/>
</dbReference>
<evidence type="ECO:0000256" key="3">
    <source>
        <dbReference type="ARBA" id="ARBA00022679"/>
    </source>
</evidence>
<dbReference type="EC" id="2.7.7.7" evidence="12"/>
<dbReference type="GO" id="GO:0003887">
    <property type="term" value="F:DNA-directed DNA polymerase activity"/>
    <property type="evidence" value="ECO:0007669"/>
    <property type="project" value="UniProtKB-UniRule"/>
</dbReference>
<evidence type="ECO:0000256" key="6">
    <source>
        <dbReference type="ARBA" id="ARBA00022723"/>
    </source>
</evidence>
<evidence type="ECO:0000256" key="4">
    <source>
        <dbReference type="ARBA" id="ARBA00022695"/>
    </source>
</evidence>
<dbReference type="HAMAP" id="MF_01113">
    <property type="entry name" value="DNApol_IV"/>
    <property type="match status" value="1"/>
</dbReference>
<protein>
    <recommendedName>
        <fullName evidence="12">DNA polymerase IV</fullName>
        <shortName evidence="12">Pol IV</shortName>
        <ecNumber evidence="12">2.7.7.7</ecNumber>
    </recommendedName>
</protein>
<dbReference type="GO" id="GO:0006281">
    <property type="term" value="P:DNA repair"/>
    <property type="evidence" value="ECO:0007669"/>
    <property type="project" value="UniProtKB-UniRule"/>
</dbReference>
<keyword evidence="7 12" id="KW-0227">DNA damage</keyword>
<feature type="region of interest" description="Disordered" evidence="13">
    <location>
        <begin position="232"/>
        <end position="263"/>
    </location>
</feature>
<dbReference type="Gene3D" id="1.10.150.20">
    <property type="entry name" value="5' to 3' exonuclease, C-terminal subdomain"/>
    <property type="match status" value="1"/>
</dbReference>
<evidence type="ECO:0000256" key="1">
    <source>
        <dbReference type="ARBA" id="ARBA00010945"/>
    </source>
</evidence>
<dbReference type="AlphaFoldDB" id="A0A8J7G8T8"/>
<dbReference type="InterPro" id="IPR036775">
    <property type="entry name" value="DNA_pol_Y-fam_lit_finger_sf"/>
</dbReference>
<feature type="active site" evidence="12">
    <location>
        <position position="110"/>
    </location>
</feature>
<evidence type="ECO:0000256" key="11">
    <source>
        <dbReference type="ARBA" id="ARBA00049244"/>
    </source>
</evidence>
<evidence type="ECO:0000256" key="9">
    <source>
        <dbReference type="ARBA" id="ARBA00022932"/>
    </source>
</evidence>
<dbReference type="Gene3D" id="3.40.1170.60">
    <property type="match status" value="1"/>
</dbReference>
<keyword evidence="12" id="KW-0238">DNA-binding</keyword>
<dbReference type="Proteomes" id="UP000622653">
    <property type="component" value="Unassembled WGS sequence"/>
</dbReference>
<keyword evidence="6 12" id="KW-0479">Metal-binding</keyword>
<dbReference type="FunFam" id="3.30.1490.100:FF:000004">
    <property type="entry name" value="DNA polymerase IV"/>
    <property type="match status" value="1"/>
</dbReference>
<sequence>MKVAKVRVILHVDMNSFFASVEQAENPKLKGKPIAVAGNPRERRGVVVTCSYEARALGVYTTMNVGEARRIAPHLVVIQTRHALYRQYSEKIFDLLRQFTPLVEPVSIDEAYMDITDIGGLTHAVEIAESIQKRLLAELDLPCSIGIAPNKFLAKTASDLKKPLGISILRKRDVPQVLWPLPVIEMYGVGESTEQKLHALNIQTIGDLANASHALIKGNLGKHGERLHARANGEDTRIVDPEAAEDRKSVGSSTTLPADETDSNELYRTLGKLSEKVSRRLKELERVGYTLTVQIKYANWKQQSRSHTYTVPLVESDDLTQKADQLLQQLWNGQPVRLIGVTVSELIEQTDIVEQLTFDTYERYEKENETLRVLHQLQQKFGRDVISKGKKES</sequence>
<dbReference type="GO" id="GO:0005829">
    <property type="term" value="C:cytosol"/>
    <property type="evidence" value="ECO:0007669"/>
    <property type="project" value="TreeGrafter"/>
</dbReference>
<dbReference type="Pfam" id="PF11798">
    <property type="entry name" value="IMS_HHH"/>
    <property type="match status" value="1"/>
</dbReference>
<keyword evidence="12" id="KW-0963">Cytoplasm</keyword>
<keyword evidence="3 12" id="KW-0808">Transferase</keyword>
<keyword evidence="5 12" id="KW-0235">DNA replication</keyword>
<feature type="site" description="Substrate discrimination" evidence="12">
    <location>
        <position position="18"/>
    </location>
</feature>
<comment type="function">
    <text evidence="12">Poorly processive, error-prone DNA polymerase involved in untargeted mutagenesis. Copies undamaged DNA at stalled replication forks, which arise in vivo from mismatched or misaligned primer ends. These misaligned primers can be extended by PolIV. Exhibits no 3'-5' exonuclease (proofreading) activity. May be involved in translesional synthesis, in conjunction with the beta clamp from PolIII.</text>
</comment>
<keyword evidence="16" id="KW-1185">Reference proteome</keyword>
<feature type="binding site" evidence="12">
    <location>
        <position position="13"/>
    </location>
    <ligand>
        <name>Mg(2+)</name>
        <dbReference type="ChEBI" id="CHEBI:18420"/>
    </ligand>
</feature>
<comment type="subcellular location">
    <subcellularLocation>
        <location evidence="12">Cytoplasm</location>
    </subcellularLocation>
</comment>
<evidence type="ECO:0000256" key="12">
    <source>
        <dbReference type="HAMAP-Rule" id="MF_01113"/>
    </source>
</evidence>
<dbReference type="InterPro" id="IPR043128">
    <property type="entry name" value="Rev_trsase/Diguanyl_cyclase"/>
</dbReference>
<dbReference type="GO" id="GO:0006261">
    <property type="term" value="P:DNA-templated DNA replication"/>
    <property type="evidence" value="ECO:0007669"/>
    <property type="project" value="UniProtKB-UniRule"/>
</dbReference>
<comment type="cofactor">
    <cofactor evidence="12">
        <name>Mg(2+)</name>
        <dbReference type="ChEBI" id="CHEBI:18420"/>
    </cofactor>
    <text evidence="12">Binds 2 magnesium ions per subunit.</text>
</comment>
<dbReference type="InterPro" id="IPR050116">
    <property type="entry name" value="DNA_polymerase-Y"/>
</dbReference>
<dbReference type="CDD" id="cd03586">
    <property type="entry name" value="PolY_Pol_IV_kappa"/>
    <property type="match status" value="1"/>
</dbReference>
<dbReference type="Pfam" id="PF11799">
    <property type="entry name" value="IMS_C"/>
    <property type="match status" value="1"/>
</dbReference>
<dbReference type="GO" id="GO:0009432">
    <property type="term" value="P:SOS response"/>
    <property type="evidence" value="ECO:0007669"/>
    <property type="project" value="TreeGrafter"/>
</dbReference>
<dbReference type="InterPro" id="IPR022880">
    <property type="entry name" value="DNApol_IV"/>
</dbReference>
<reference evidence="15" key="1">
    <citation type="submission" date="2020-11" db="EMBL/GenBank/DDBJ databases">
        <title>Multidrug resistant novel bacterium Savagea serpentis sp. nov., isolated from the scats of a vine snake (Ahaetulla nasuta).</title>
        <authorList>
            <person name="Venkata Ramana V."/>
            <person name="Vikas Patil S."/>
            <person name="Yogita Lugani V."/>
        </authorList>
    </citation>
    <scope>NUCLEOTIDE SEQUENCE</scope>
    <source>
        <strain evidence="15">SN6</strain>
    </source>
</reference>
<evidence type="ECO:0000256" key="7">
    <source>
        <dbReference type="ARBA" id="ARBA00022763"/>
    </source>
</evidence>
<comment type="catalytic activity">
    <reaction evidence="11 12">
        <text>DNA(n) + a 2'-deoxyribonucleoside 5'-triphosphate = DNA(n+1) + diphosphate</text>
        <dbReference type="Rhea" id="RHEA:22508"/>
        <dbReference type="Rhea" id="RHEA-COMP:17339"/>
        <dbReference type="Rhea" id="RHEA-COMP:17340"/>
        <dbReference type="ChEBI" id="CHEBI:33019"/>
        <dbReference type="ChEBI" id="CHEBI:61560"/>
        <dbReference type="ChEBI" id="CHEBI:173112"/>
        <dbReference type="EC" id="2.7.7.7"/>
    </reaction>
</comment>
<dbReference type="Pfam" id="PF00817">
    <property type="entry name" value="IMS"/>
    <property type="match status" value="1"/>
</dbReference>
<accession>A0A8J7G8T8</accession>
<dbReference type="InterPro" id="IPR017961">
    <property type="entry name" value="DNA_pol_Y-fam_little_finger"/>
</dbReference>
<evidence type="ECO:0000256" key="5">
    <source>
        <dbReference type="ARBA" id="ARBA00022705"/>
    </source>
</evidence>
<dbReference type="GO" id="GO:0003684">
    <property type="term" value="F:damaged DNA binding"/>
    <property type="evidence" value="ECO:0007669"/>
    <property type="project" value="InterPro"/>
</dbReference>
<evidence type="ECO:0000259" key="14">
    <source>
        <dbReference type="PROSITE" id="PS50173"/>
    </source>
</evidence>
<evidence type="ECO:0000256" key="13">
    <source>
        <dbReference type="SAM" id="MobiDB-lite"/>
    </source>
</evidence>
<organism evidence="15 16">
    <name type="scientific">Savagea serpentis</name>
    <dbReference type="NCBI Taxonomy" id="2785297"/>
    <lineage>
        <taxon>Bacteria</taxon>
        <taxon>Bacillati</taxon>
        <taxon>Bacillota</taxon>
        <taxon>Bacilli</taxon>
        <taxon>Bacillales</taxon>
        <taxon>Caryophanaceae</taxon>
        <taxon>Savagea</taxon>
    </lineage>
</organism>
<dbReference type="PANTHER" id="PTHR11076:SF33">
    <property type="entry name" value="DNA POLYMERASE KAPPA"/>
    <property type="match status" value="1"/>
</dbReference>
<keyword evidence="9 12" id="KW-0239">DNA-directed DNA polymerase</keyword>
<evidence type="ECO:0000256" key="10">
    <source>
        <dbReference type="ARBA" id="ARBA00023204"/>
    </source>
</evidence>
<keyword evidence="2 12" id="KW-0515">Mutator protein</keyword>
<dbReference type="InterPro" id="IPR001126">
    <property type="entry name" value="UmuC"/>
</dbReference>
<dbReference type="SUPFAM" id="SSF56672">
    <property type="entry name" value="DNA/RNA polymerases"/>
    <property type="match status" value="1"/>
</dbReference>
<dbReference type="Gene3D" id="3.30.1490.100">
    <property type="entry name" value="DNA polymerase, Y-family, little finger domain"/>
    <property type="match status" value="1"/>
</dbReference>
<evidence type="ECO:0000256" key="2">
    <source>
        <dbReference type="ARBA" id="ARBA00022457"/>
    </source>
</evidence>
<evidence type="ECO:0000313" key="16">
    <source>
        <dbReference type="Proteomes" id="UP000622653"/>
    </source>
</evidence>
<dbReference type="GO" id="GO:0000287">
    <property type="term" value="F:magnesium ion binding"/>
    <property type="evidence" value="ECO:0007669"/>
    <property type="project" value="UniProtKB-UniRule"/>
</dbReference>
<feature type="binding site" evidence="12">
    <location>
        <position position="109"/>
    </location>
    <ligand>
        <name>Mg(2+)</name>
        <dbReference type="ChEBI" id="CHEBI:18420"/>
    </ligand>
</feature>
<dbReference type="RefSeq" id="WP_194561727.1">
    <property type="nucleotide sequence ID" value="NZ_JADKPV010000001.1"/>
</dbReference>
<dbReference type="EMBL" id="JADKPV010000001">
    <property type="protein sequence ID" value="MBF4500279.1"/>
    <property type="molecule type" value="Genomic_DNA"/>
</dbReference>
<dbReference type="SUPFAM" id="SSF100879">
    <property type="entry name" value="Lesion bypass DNA polymerase (Y-family), little finger domain"/>
    <property type="match status" value="1"/>
</dbReference>
<dbReference type="Gene3D" id="3.30.70.270">
    <property type="match status" value="1"/>
</dbReference>
<comment type="similarity">
    <text evidence="1 12">Belongs to the DNA polymerase type-Y family.</text>
</comment>
<keyword evidence="4 12" id="KW-0548">Nucleotidyltransferase</keyword>
<keyword evidence="8 12" id="KW-0460">Magnesium</keyword>
<evidence type="ECO:0000256" key="8">
    <source>
        <dbReference type="ARBA" id="ARBA00022842"/>
    </source>
</evidence>
<feature type="compositionally biased region" description="Basic and acidic residues" evidence="13">
    <location>
        <begin position="232"/>
        <end position="249"/>
    </location>
</feature>
<evidence type="ECO:0000313" key="15">
    <source>
        <dbReference type="EMBL" id="MBF4500279.1"/>
    </source>
</evidence>
<feature type="domain" description="UmuC" evidence="14">
    <location>
        <begin position="9"/>
        <end position="190"/>
    </location>
</feature>
<dbReference type="NCBIfam" id="NF002492">
    <property type="entry name" value="PRK01810.1"/>
    <property type="match status" value="1"/>
</dbReference>
<comment type="subunit">
    <text evidence="12">Monomer.</text>
</comment>
<dbReference type="PANTHER" id="PTHR11076">
    <property type="entry name" value="DNA REPAIR POLYMERASE UMUC / TRANSFERASE FAMILY MEMBER"/>
    <property type="match status" value="1"/>
</dbReference>
<gene>
    <name evidence="12" type="primary">dinB</name>
    <name evidence="15" type="ORF">IRY55_02790</name>
</gene>
<proteinExistence type="inferred from homology"/>
<keyword evidence="10 12" id="KW-0234">DNA repair</keyword>
<dbReference type="FunFam" id="3.40.1170.60:FF:000003">
    <property type="entry name" value="DNA polymerase eta"/>
    <property type="match status" value="1"/>
</dbReference>
<dbReference type="InterPro" id="IPR043502">
    <property type="entry name" value="DNA/RNA_pol_sf"/>
</dbReference>
<dbReference type="GO" id="GO:0042276">
    <property type="term" value="P:error-prone translesion synthesis"/>
    <property type="evidence" value="ECO:0007669"/>
    <property type="project" value="TreeGrafter"/>
</dbReference>
<dbReference type="NCBIfam" id="NF002677">
    <property type="entry name" value="PRK02406.1"/>
    <property type="match status" value="1"/>
</dbReference>
<name>A0A8J7G8T8_9BACL</name>
<dbReference type="PROSITE" id="PS50173">
    <property type="entry name" value="UMUC"/>
    <property type="match status" value="1"/>
</dbReference>
<comment type="caution">
    <text evidence="15">The sequence shown here is derived from an EMBL/GenBank/DDBJ whole genome shotgun (WGS) entry which is preliminary data.</text>
</comment>